<dbReference type="PANTHER" id="PTHR33420">
    <property type="entry name" value="FIMBRIAL SUBUNIT ELFA-RELATED"/>
    <property type="match status" value="1"/>
</dbReference>
<dbReference type="SUPFAM" id="SSF49401">
    <property type="entry name" value="Bacterial adhesins"/>
    <property type="match status" value="1"/>
</dbReference>
<protein>
    <submittedName>
        <fullName evidence="7">Fimbrial protein</fullName>
    </submittedName>
</protein>
<dbReference type="InterPro" id="IPR000259">
    <property type="entry name" value="Adhesion_dom_fimbrial"/>
</dbReference>
<comment type="similarity">
    <text evidence="2">Belongs to the fimbrial protein family.</text>
</comment>
<dbReference type="EMBL" id="JAETYU010000013">
    <property type="protein sequence ID" value="MBL6203887.1"/>
    <property type="molecule type" value="Genomic_DNA"/>
</dbReference>
<evidence type="ECO:0000313" key="9">
    <source>
        <dbReference type="Proteomes" id="UP000514754"/>
    </source>
</evidence>
<reference evidence="7" key="2">
    <citation type="submission" date="2021-01" db="EMBL/GenBank/DDBJ databases">
        <title>Genomes of Escherichia coli STEC strains from raw meat-based diets for companion animals.</title>
        <authorList>
            <person name="Stevens M.J.A."/>
            <person name="Stephan R."/>
        </authorList>
    </citation>
    <scope>NUCLEOTIDE SEQUENCE</scope>
    <source>
        <strain evidence="7">ATC7-7</strain>
    </source>
</reference>
<sequence>MKKWHYIFCIILFHLGLPCGYAANDGTCATRGGTHTLSLNFPLTTVSAANNVPGNTLIDIANATSSENYSVLCNCDSKHSNGAYHEIYYTADPAPGMVYSTTASGLAFYYLNEYVDVGTKISVLNAGYTAVPFEHVSNQATTTDHTCQGNKTTAVGVSLKTGADAKISFRIKRSINGTVVIPITDIALLYANISSTTTRGEAIAKVRISGSLTAPQSCQINAGQVIYFDFDTIPASEFSSTAGQAITSRKITKTVSIECTGMGDERTQKVDASFTGTNRSSDDTMVATDNADVGIKIYNKSNAEVSVNNGKLPADMGNTTIFGRKNGSVTFSAAPASFTGARPQPGVFNATATLTIEFVN</sequence>
<dbReference type="EMBL" id="CP057906">
    <property type="protein sequence ID" value="QMO41778.1"/>
    <property type="molecule type" value="Genomic_DNA"/>
</dbReference>
<evidence type="ECO:0000313" key="8">
    <source>
        <dbReference type="EMBL" id="QMO41778.1"/>
    </source>
</evidence>
<keyword evidence="4" id="KW-0281">Fimbrium</keyword>
<feature type="chain" id="PRO_5015029139" evidence="5">
    <location>
        <begin position="23"/>
        <end position="360"/>
    </location>
</feature>
<dbReference type="Pfam" id="PF00419">
    <property type="entry name" value="Fimbrial"/>
    <property type="match status" value="1"/>
</dbReference>
<proteinExistence type="inferred from homology"/>
<dbReference type="InterPro" id="IPR008966">
    <property type="entry name" value="Adhesion_dom_sf"/>
</dbReference>
<dbReference type="Proteomes" id="UP000514754">
    <property type="component" value="Chromosome"/>
</dbReference>
<evidence type="ECO:0000256" key="5">
    <source>
        <dbReference type="SAM" id="SignalP"/>
    </source>
</evidence>
<organism evidence="7 10">
    <name type="scientific">Escherichia coli</name>
    <dbReference type="NCBI Taxonomy" id="562"/>
    <lineage>
        <taxon>Bacteria</taxon>
        <taxon>Pseudomonadati</taxon>
        <taxon>Pseudomonadota</taxon>
        <taxon>Gammaproteobacteria</taxon>
        <taxon>Enterobacterales</taxon>
        <taxon>Enterobacteriaceae</taxon>
        <taxon>Escherichia</taxon>
    </lineage>
</organism>
<dbReference type="GeneID" id="75173944"/>
<evidence type="ECO:0000313" key="7">
    <source>
        <dbReference type="EMBL" id="MBL6203887.1"/>
    </source>
</evidence>
<dbReference type="PANTHER" id="PTHR33420:SF31">
    <property type="entry name" value="TYPE 1 FIMBRIN D-MANNOSE SPECIFIC ADHESIN"/>
    <property type="match status" value="1"/>
</dbReference>
<accession>A0A085P9S9</accession>
<dbReference type="InterPro" id="IPR036937">
    <property type="entry name" value="Adhesion_dom_fimbrial_sf"/>
</dbReference>
<comment type="subcellular location">
    <subcellularLocation>
        <location evidence="1">Fimbrium</location>
    </subcellularLocation>
</comment>
<dbReference type="GO" id="GO:0043709">
    <property type="term" value="P:cell adhesion involved in single-species biofilm formation"/>
    <property type="evidence" value="ECO:0007669"/>
    <property type="project" value="TreeGrafter"/>
</dbReference>
<keyword evidence="3 5" id="KW-0732">Signal</keyword>
<dbReference type="GO" id="GO:0009289">
    <property type="term" value="C:pilus"/>
    <property type="evidence" value="ECO:0007669"/>
    <property type="project" value="UniProtKB-SubCell"/>
</dbReference>
<reference evidence="8 9" key="1">
    <citation type="submission" date="2020-06" db="EMBL/GenBank/DDBJ databases">
        <title>REHAB project genomes.</title>
        <authorList>
            <person name="Shaw L.P."/>
        </authorList>
    </citation>
    <scope>NUCLEOTIDE SEQUENCE [LARGE SCALE GENOMIC DNA]</scope>
    <source>
        <strain evidence="8 9">RHB10-C12</strain>
    </source>
</reference>
<dbReference type="Proteomes" id="UP000655659">
    <property type="component" value="Unassembled WGS sequence"/>
</dbReference>
<evidence type="ECO:0000313" key="10">
    <source>
        <dbReference type="Proteomes" id="UP000655659"/>
    </source>
</evidence>
<evidence type="ECO:0000256" key="2">
    <source>
        <dbReference type="ARBA" id="ARBA00006671"/>
    </source>
</evidence>
<dbReference type="AlphaFoldDB" id="A0A085P9S9"/>
<feature type="signal peptide" evidence="5">
    <location>
        <begin position="1"/>
        <end position="22"/>
    </location>
</feature>
<gene>
    <name evidence="8" type="ORF">HVW43_16370</name>
    <name evidence="7" type="ORF">JNA68_11850</name>
</gene>
<evidence type="ECO:0000256" key="4">
    <source>
        <dbReference type="ARBA" id="ARBA00023263"/>
    </source>
</evidence>
<dbReference type="Gene3D" id="2.60.40.1090">
    <property type="entry name" value="Fimbrial-type adhesion domain"/>
    <property type="match status" value="1"/>
</dbReference>
<evidence type="ECO:0000256" key="1">
    <source>
        <dbReference type="ARBA" id="ARBA00004561"/>
    </source>
</evidence>
<dbReference type="RefSeq" id="WP_001308158.1">
    <property type="nucleotide sequence ID" value="NZ_BFKH01000044.1"/>
</dbReference>
<evidence type="ECO:0000256" key="3">
    <source>
        <dbReference type="ARBA" id="ARBA00022729"/>
    </source>
</evidence>
<feature type="domain" description="Fimbrial-type adhesion" evidence="6">
    <location>
        <begin position="208"/>
        <end position="358"/>
    </location>
</feature>
<name>A0A085P9S9_ECOLX</name>
<evidence type="ECO:0000259" key="6">
    <source>
        <dbReference type="Pfam" id="PF00419"/>
    </source>
</evidence>
<dbReference type="InterPro" id="IPR050263">
    <property type="entry name" value="Bact_Fimbrial_Adh_Pro"/>
</dbReference>